<feature type="transmembrane region" description="Helical" evidence="1">
    <location>
        <begin position="101"/>
        <end position="126"/>
    </location>
</feature>
<protein>
    <recommendedName>
        <fullName evidence="4">Polysaccharide biosynthesis protein</fullName>
    </recommendedName>
</protein>
<accession>A0A7K3WJB8</accession>
<keyword evidence="1" id="KW-0812">Transmembrane</keyword>
<feature type="transmembrane region" description="Helical" evidence="1">
    <location>
        <begin position="31"/>
        <end position="52"/>
    </location>
</feature>
<keyword evidence="1" id="KW-0472">Membrane</keyword>
<feature type="transmembrane region" description="Helical" evidence="1">
    <location>
        <begin position="132"/>
        <end position="156"/>
    </location>
</feature>
<proteinExistence type="predicted"/>
<evidence type="ECO:0008006" key="4">
    <source>
        <dbReference type="Google" id="ProtNLM"/>
    </source>
</evidence>
<organism evidence="2 3">
    <name type="scientific">Goekera deserti</name>
    <dbReference type="NCBI Taxonomy" id="2497753"/>
    <lineage>
        <taxon>Bacteria</taxon>
        <taxon>Bacillati</taxon>
        <taxon>Actinomycetota</taxon>
        <taxon>Actinomycetes</taxon>
        <taxon>Geodermatophilales</taxon>
        <taxon>Geodermatophilaceae</taxon>
        <taxon>Goekera</taxon>
    </lineage>
</organism>
<keyword evidence="3" id="KW-1185">Reference proteome</keyword>
<feature type="transmembrane region" description="Helical" evidence="1">
    <location>
        <begin position="301"/>
        <end position="321"/>
    </location>
</feature>
<feature type="transmembrane region" description="Helical" evidence="1">
    <location>
        <begin position="341"/>
        <end position="362"/>
    </location>
</feature>
<keyword evidence="1" id="KW-1133">Transmembrane helix</keyword>
<feature type="transmembrane region" description="Helical" evidence="1">
    <location>
        <begin position="369"/>
        <end position="389"/>
    </location>
</feature>
<sequence>MAAPSEAGQGPAGVLDDEAGAARPRMPWARVTSFVGLPLISLLGSVAVIPVISSVGGAPGWAAVALGQAIGTGVATVLQYGWGFVGPTLVVGLDGPGRAQLLWVSTLARLLVGAVVFPVGAVAAALLAPDGYAVLAALTAVALGTVGLSAHWFFVGTGRPGREARYETIPRLAVQLVSVVAVLVTRDPFWYPAVLLCGQLVITATLTRRLSEPSLSRRTWSQAWGSLRTQRTSAATDVVVAVVNSAPMSILAAVAPGSLAAFAAGDRVQRLAQAGVQPVYHAFQGWVSETADLARGRRMRLAVTSTGTAGLLAGTAIGLGLPVVDRWLFAGAVAVDPRVSLLFGAALASWAVVSAVTFDVLAPLGMSRTILASTATSGLLTVAGVAVLAPSWGAAGGALALLLAQLGALVVQVTSLRRGSTRDAGGAGTPSAPARPR</sequence>
<evidence type="ECO:0000313" key="3">
    <source>
        <dbReference type="Proteomes" id="UP000470470"/>
    </source>
</evidence>
<feature type="transmembrane region" description="Helical" evidence="1">
    <location>
        <begin position="395"/>
        <end position="413"/>
    </location>
</feature>
<evidence type="ECO:0000313" key="2">
    <source>
        <dbReference type="EMBL" id="NEL55623.1"/>
    </source>
</evidence>
<evidence type="ECO:0000256" key="1">
    <source>
        <dbReference type="SAM" id="Phobius"/>
    </source>
</evidence>
<gene>
    <name evidence="2" type="ORF">G1H19_16700</name>
</gene>
<dbReference type="RefSeq" id="WP_152730874.1">
    <property type="nucleotide sequence ID" value="NZ_JAABOZ010000004.1"/>
</dbReference>
<dbReference type="AlphaFoldDB" id="A0A7K3WJB8"/>
<dbReference type="EMBL" id="JAAGWK010000024">
    <property type="protein sequence ID" value="NEL55623.1"/>
    <property type="molecule type" value="Genomic_DNA"/>
</dbReference>
<comment type="caution">
    <text evidence="2">The sequence shown here is derived from an EMBL/GenBank/DDBJ whole genome shotgun (WGS) entry which is preliminary data.</text>
</comment>
<reference evidence="2 3" key="1">
    <citation type="submission" date="2020-02" db="EMBL/GenBank/DDBJ databases">
        <title>The whole genome sequence of CPCC 205119.</title>
        <authorList>
            <person name="Jiang Z."/>
        </authorList>
    </citation>
    <scope>NUCLEOTIDE SEQUENCE [LARGE SCALE GENOMIC DNA]</scope>
    <source>
        <strain evidence="2 3">CPCC 205119</strain>
    </source>
</reference>
<dbReference type="Proteomes" id="UP000470470">
    <property type="component" value="Unassembled WGS sequence"/>
</dbReference>
<name>A0A7K3WJB8_9ACTN</name>